<sequence>MTNAKITTFLMFAGQAEEAMNFYVSVFERAEIHTIHRFGSDAGAAEGSVMHATFSLKDQTFMCIDSIVKHEFGFTPAMSLFVECDTEQEIEHLYHKLSEGGAVLMPLSSTPISKSFGWISDQYGVSWQLNLRKE</sequence>
<dbReference type="InterPro" id="IPR028973">
    <property type="entry name" value="PhnB-like"/>
</dbReference>
<feature type="domain" description="PhnB-like" evidence="1">
    <location>
        <begin position="5"/>
        <end position="129"/>
    </location>
</feature>
<dbReference type="GO" id="GO:0032259">
    <property type="term" value="P:methylation"/>
    <property type="evidence" value="ECO:0007669"/>
    <property type="project" value="UniProtKB-KW"/>
</dbReference>
<dbReference type="Gene3D" id="3.30.720.100">
    <property type="match status" value="1"/>
</dbReference>
<dbReference type="EMBL" id="FORT01000017">
    <property type="protein sequence ID" value="SFK67569.1"/>
    <property type="molecule type" value="Genomic_DNA"/>
</dbReference>
<protein>
    <submittedName>
        <fullName evidence="2">Glyoxalase superfamily enzyme, possibly 3-demethylubiquinone-9 3-methyltransferase</fullName>
    </submittedName>
</protein>
<keyword evidence="2" id="KW-0489">Methyltransferase</keyword>
<reference evidence="3" key="1">
    <citation type="submission" date="2016-10" db="EMBL/GenBank/DDBJ databases">
        <authorList>
            <person name="Varghese N."/>
            <person name="Submissions S."/>
        </authorList>
    </citation>
    <scope>NUCLEOTIDE SEQUENCE [LARGE SCALE GENOMIC DNA]</scope>
    <source>
        <strain evidence="3">OK042</strain>
    </source>
</reference>
<keyword evidence="3" id="KW-1185">Reference proteome</keyword>
<dbReference type="AlphaFoldDB" id="A0A1I4BHS3"/>
<dbReference type="PANTHER" id="PTHR33990:SF4">
    <property type="entry name" value="PHNB-LIKE DOMAIN-CONTAINING PROTEIN"/>
    <property type="match status" value="1"/>
</dbReference>
<name>A0A1I4BHS3_9BACL</name>
<accession>A0A1I4BHS3</accession>
<dbReference type="RefSeq" id="WP_092274632.1">
    <property type="nucleotide sequence ID" value="NZ_BJOE01000031.1"/>
</dbReference>
<evidence type="ECO:0000313" key="3">
    <source>
        <dbReference type="Proteomes" id="UP000198915"/>
    </source>
</evidence>
<proteinExistence type="predicted"/>
<dbReference type="InterPro" id="IPR029068">
    <property type="entry name" value="Glyas_Bleomycin-R_OHBP_Dase"/>
</dbReference>
<keyword evidence="2" id="KW-0830">Ubiquinone</keyword>
<evidence type="ECO:0000313" key="2">
    <source>
        <dbReference type="EMBL" id="SFK67569.1"/>
    </source>
</evidence>
<dbReference type="STRING" id="1884381.SAMN05518846_117109"/>
<dbReference type="PANTHER" id="PTHR33990">
    <property type="entry name" value="PROTEIN YJDN-RELATED"/>
    <property type="match status" value="1"/>
</dbReference>
<dbReference type="SUPFAM" id="SSF54593">
    <property type="entry name" value="Glyoxalase/Bleomycin resistance protein/Dihydroxybiphenyl dioxygenase"/>
    <property type="match status" value="1"/>
</dbReference>
<dbReference type="Pfam" id="PF06983">
    <property type="entry name" value="3-dmu-9_3-mt"/>
    <property type="match status" value="1"/>
</dbReference>
<dbReference type="CDD" id="cd06588">
    <property type="entry name" value="PhnB_like"/>
    <property type="match status" value="1"/>
</dbReference>
<dbReference type="Gene3D" id="3.30.720.110">
    <property type="match status" value="1"/>
</dbReference>
<keyword evidence="2" id="KW-0808">Transferase</keyword>
<dbReference type="PIRSF" id="PIRSF021700">
    <property type="entry name" value="3_dmu_93_MTrfase"/>
    <property type="match status" value="1"/>
</dbReference>
<organism evidence="2 3">
    <name type="scientific">Brevibacillus centrosporus</name>
    <dbReference type="NCBI Taxonomy" id="54910"/>
    <lineage>
        <taxon>Bacteria</taxon>
        <taxon>Bacillati</taxon>
        <taxon>Bacillota</taxon>
        <taxon>Bacilli</taxon>
        <taxon>Bacillales</taxon>
        <taxon>Paenibacillaceae</taxon>
        <taxon>Brevibacillus</taxon>
    </lineage>
</organism>
<dbReference type="InterPro" id="IPR009725">
    <property type="entry name" value="3_dmu_93_MTrfase"/>
</dbReference>
<gene>
    <name evidence="2" type="ORF">SAMN05518846_117109</name>
</gene>
<dbReference type="GO" id="GO:0008168">
    <property type="term" value="F:methyltransferase activity"/>
    <property type="evidence" value="ECO:0007669"/>
    <property type="project" value="UniProtKB-KW"/>
</dbReference>
<dbReference type="Proteomes" id="UP000198915">
    <property type="component" value="Unassembled WGS sequence"/>
</dbReference>
<evidence type="ECO:0000259" key="1">
    <source>
        <dbReference type="Pfam" id="PF06983"/>
    </source>
</evidence>